<keyword evidence="2" id="KW-0815">Transposition</keyword>
<keyword evidence="3" id="KW-0238">DNA-binding</keyword>
<evidence type="ECO:0000256" key="3">
    <source>
        <dbReference type="ARBA" id="ARBA00023125"/>
    </source>
</evidence>
<gene>
    <name evidence="6" type="ORF">KSZ_05520</name>
    <name evidence="7" type="ORF">KSZ_29810</name>
    <name evidence="8" type="ORF">KSZ_53550</name>
</gene>
<evidence type="ECO:0000256" key="2">
    <source>
        <dbReference type="ARBA" id="ARBA00022578"/>
    </source>
</evidence>
<dbReference type="NCBIfam" id="NF033592">
    <property type="entry name" value="transpos_IS4_1"/>
    <property type="match status" value="1"/>
</dbReference>
<reference evidence="6 9" key="1">
    <citation type="journal article" date="2021" name="Int. J. Syst. Evol. Microbiol.">
        <title>Reticulibacter mediterranei gen. nov., sp. nov., within the new family Reticulibacteraceae fam. nov., and Ktedonospora formicarum gen. nov., sp. nov., Ktedonobacter robiniae sp. nov., Dictyobacter formicarum sp. nov. and Dictyobacter arantiisoli sp. nov., belonging to the class Ktedonobacteria.</title>
        <authorList>
            <person name="Yabe S."/>
            <person name="Zheng Y."/>
            <person name="Wang C.M."/>
            <person name="Sakai Y."/>
            <person name="Abe K."/>
            <person name="Yokota A."/>
            <person name="Donadio S."/>
            <person name="Cavaletti L."/>
            <person name="Monciardini P."/>
        </authorList>
    </citation>
    <scope>NUCLEOTIDE SEQUENCE [LARGE SCALE GENOMIC DNA]</scope>
    <source>
        <strain evidence="6 9">SOSP1-9</strain>
    </source>
</reference>
<evidence type="ECO:0000256" key="1">
    <source>
        <dbReference type="ARBA" id="ARBA00010075"/>
    </source>
</evidence>
<evidence type="ECO:0000313" key="9">
    <source>
        <dbReference type="Proteomes" id="UP000635565"/>
    </source>
</evidence>
<evidence type="ECO:0000259" key="5">
    <source>
        <dbReference type="Pfam" id="PF01609"/>
    </source>
</evidence>
<comment type="similarity">
    <text evidence="1">Belongs to the transposase 11 family.</text>
</comment>
<name>A0ABQ3VBF8_9CHLR</name>
<dbReference type="InterPro" id="IPR047952">
    <property type="entry name" value="Transpos_IS4"/>
</dbReference>
<dbReference type="Proteomes" id="UP000635565">
    <property type="component" value="Unassembled WGS sequence"/>
</dbReference>
<sequence>MSHDTSLQHLLPPPDQTKELLGQFLHDAACDLAASSTALKKRGRPFQVSWLLLSLGCLWCLLRGWTSQLDLWRLISGFGLGPFAPVAVVDQAIYNRLQEKGSWMMQQLCAQMTQWLGTRMIPYEDRSLASFASEVLALDESTLDALKRWVPDLQGLPAGHSQLLAGRLSCLFDIRRQQWKRIDLLPNAVANCQAHAKEMVKSVRKGALLLFDLGYYNYAWFDSLTNAGIWWVSRVRSNGSWSMEHILVQRDGYFEALVFMGKYRSDRCQHLVRLVRYRYRGIWYTYICNIWDPRMLSGADIVRLYARRWDIELGFRVLKDYLQMRFMISSKPEVLGAQIWGSVLLAQLLHALHVRVAAEAGVDLFDVSLELLIRYLPTCLAHGIDIGQVIQEKGRALGFVRPSTRTRHELPHISWHEVTWPPVDLQWMQKPRYAVDADPNRRGSSSKKKKE</sequence>
<dbReference type="PANTHER" id="PTHR33258">
    <property type="entry name" value="TRANSPOSASE INSL FOR INSERTION SEQUENCE ELEMENT IS186A-RELATED"/>
    <property type="match status" value="1"/>
</dbReference>
<evidence type="ECO:0000256" key="4">
    <source>
        <dbReference type="ARBA" id="ARBA00023172"/>
    </source>
</evidence>
<protein>
    <recommendedName>
        <fullName evidence="5">Transposase IS4-like domain-containing protein</fullName>
    </recommendedName>
</protein>
<dbReference type="EMBL" id="BNJJ01000007">
    <property type="protein sequence ID" value="GHO84975.1"/>
    <property type="molecule type" value="Genomic_DNA"/>
</dbReference>
<feature type="domain" description="Transposase IS4-like" evidence="5">
    <location>
        <begin position="194"/>
        <end position="343"/>
    </location>
</feature>
<accession>A0ABQ3VBF8</accession>
<evidence type="ECO:0000313" key="6">
    <source>
        <dbReference type="EMBL" id="GHO82546.1"/>
    </source>
</evidence>
<proteinExistence type="inferred from homology"/>
<keyword evidence="9" id="KW-1185">Reference proteome</keyword>
<dbReference type="RefSeq" id="WP_201362594.1">
    <property type="nucleotide sequence ID" value="NZ_BNJJ01000007.1"/>
</dbReference>
<dbReference type="PANTHER" id="PTHR33258:SF1">
    <property type="entry name" value="TRANSPOSASE INSL FOR INSERTION SEQUENCE ELEMENT IS186A-RELATED"/>
    <property type="match status" value="1"/>
</dbReference>
<comment type="caution">
    <text evidence="6">The sequence shown here is derived from an EMBL/GenBank/DDBJ whole genome shotgun (WGS) entry which is preliminary data.</text>
</comment>
<evidence type="ECO:0000313" key="8">
    <source>
        <dbReference type="EMBL" id="GHO87349.1"/>
    </source>
</evidence>
<keyword evidence="4" id="KW-0233">DNA recombination</keyword>
<dbReference type="Pfam" id="PF01609">
    <property type="entry name" value="DDE_Tnp_1"/>
    <property type="match status" value="1"/>
</dbReference>
<dbReference type="SUPFAM" id="SSF53098">
    <property type="entry name" value="Ribonuclease H-like"/>
    <property type="match status" value="1"/>
</dbReference>
<dbReference type="InterPro" id="IPR012337">
    <property type="entry name" value="RNaseH-like_sf"/>
</dbReference>
<organism evidence="6 9">
    <name type="scientific">Dictyobacter formicarum</name>
    <dbReference type="NCBI Taxonomy" id="2778368"/>
    <lineage>
        <taxon>Bacteria</taxon>
        <taxon>Bacillati</taxon>
        <taxon>Chloroflexota</taxon>
        <taxon>Ktedonobacteria</taxon>
        <taxon>Ktedonobacterales</taxon>
        <taxon>Dictyobacteraceae</taxon>
        <taxon>Dictyobacter</taxon>
    </lineage>
</organism>
<dbReference type="EMBL" id="BNJJ01000002">
    <property type="protein sequence ID" value="GHO82546.1"/>
    <property type="molecule type" value="Genomic_DNA"/>
</dbReference>
<dbReference type="InterPro" id="IPR002559">
    <property type="entry name" value="Transposase_11"/>
</dbReference>
<dbReference type="EMBL" id="BNJJ01000016">
    <property type="protein sequence ID" value="GHO87349.1"/>
    <property type="molecule type" value="Genomic_DNA"/>
</dbReference>
<evidence type="ECO:0000313" key="7">
    <source>
        <dbReference type="EMBL" id="GHO84975.1"/>
    </source>
</evidence>